<feature type="transmembrane region" description="Helical" evidence="1">
    <location>
        <begin position="83"/>
        <end position="108"/>
    </location>
</feature>
<dbReference type="OrthoDB" id="3020506at2759"/>
<gene>
    <name evidence="2" type="ORF">GYMLUDRAFT_675014</name>
</gene>
<reference evidence="2 3" key="1">
    <citation type="submission" date="2014-04" db="EMBL/GenBank/DDBJ databases">
        <title>Evolutionary Origins and Diversification of the Mycorrhizal Mutualists.</title>
        <authorList>
            <consortium name="DOE Joint Genome Institute"/>
            <consortium name="Mycorrhizal Genomics Consortium"/>
            <person name="Kohler A."/>
            <person name="Kuo A."/>
            <person name="Nagy L.G."/>
            <person name="Floudas D."/>
            <person name="Copeland A."/>
            <person name="Barry K.W."/>
            <person name="Cichocki N."/>
            <person name="Veneault-Fourrey C."/>
            <person name="LaButti K."/>
            <person name="Lindquist E.A."/>
            <person name="Lipzen A."/>
            <person name="Lundell T."/>
            <person name="Morin E."/>
            <person name="Murat C."/>
            <person name="Riley R."/>
            <person name="Ohm R."/>
            <person name="Sun H."/>
            <person name="Tunlid A."/>
            <person name="Henrissat B."/>
            <person name="Grigoriev I.V."/>
            <person name="Hibbett D.S."/>
            <person name="Martin F."/>
        </authorList>
    </citation>
    <scope>NUCLEOTIDE SEQUENCE [LARGE SCALE GENOMIC DNA]</scope>
    <source>
        <strain evidence="2 3">FD-317 M1</strain>
    </source>
</reference>
<proteinExistence type="predicted"/>
<name>A0A0D0CTW5_9AGAR</name>
<keyword evidence="1" id="KW-0472">Membrane</keyword>
<evidence type="ECO:0000313" key="2">
    <source>
        <dbReference type="EMBL" id="KIK59253.1"/>
    </source>
</evidence>
<accession>A0A0D0CTW5</accession>
<dbReference type="AlphaFoldDB" id="A0A0D0CTW5"/>
<evidence type="ECO:0000256" key="1">
    <source>
        <dbReference type="SAM" id="Phobius"/>
    </source>
</evidence>
<dbReference type="EMBL" id="KN834780">
    <property type="protein sequence ID" value="KIK59253.1"/>
    <property type="molecule type" value="Genomic_DNA"/>
</dbReference>
<sequence length="166" mass="18630">METLSASVLGLLLTGCDIVSSRKQELEYMWKPFQLTVVGGLFILARYLAIMIHIADIALTSVLTTKIGEPKQSPEHLCMSLIFFRLVSCQSMLLVLHLILMLRVFALYNQSLPVGVFLLVLIVVGFVGSTVVMVRRFTRAKIKFSGLCSPKMFLVDRWQNPILVLV</sequence>
<protein>
    <submittedName>
        <fullName evidence="2">Uncharacterized protein</fullName>
    </submittedName>
</protein>
<feature type="transmembrane region" description="Helical" evidence="1">
    <location>
        <begin position="37"/>
        <end position="63"/>
    </location>
</feature>
<keyword evidence="1" id="KW-0812">Transmembrane</keyword>
<feature type="transmembrane region" description="Helical" evidence="1">
    <location>
        <begin position="114"/>
        <end position="134"/>
    </location>
</feature>
<evidence type="ECO:0000313" key="3">
    <source>
        <dbReference type="Proteomes" id="UP000053593"/>
    </source>
</evidence>
<organism evidence="2 3">
    <name type="scientific">Collybiopsis luxurians FD-317 M1</name>
    <dbReference type="NCBI Taxonomy" id="944289"/>
    <lineage>
        <taxon>Eukaryota</taxon>
        <taxon>Fungi</taxon>
        <taxon>Dikarya</taxon>
        <taxon>Basidiomycota</taxon>
        <taxon>Agaricomycotina</taxon>
        <taxon>Agaricomycetes</taxon>
        <taxon>Agaricomycetidae</taxon>
        <taxon>Agaricales</taxon>
        <taxon>Marasmiineae</taxon>
        <taxon>Omphalotaceae</taxon>
        <taxon>Collybiopsis</taxon>
        <taxon>Collybiopsis luxurians</taxon>
    </lineage>
</organism>
<keyword evidence="1" id="KW-1133">Transmembrane helix</keyword>
<dbReference type="Proteomes" id="UP000053593">
    <property type="component" value="Unassembled WGS sequence"/>
</dbReference>
<keyword evidence="3" id="KW-1185">Reference proteome</keyword>
<dbReference type="HOGENOM" id="CLU_1602918_0_0_1"/>